<dbReference type="EMBL" id="LWHQ01000016">
    <property type="protein sequence ID" value="OAS25514.1"/>
    <property type="molecule type" value="Genomic_DNA"/>
</dbReference>
<evidence type="ECO:0000256" key="3">
    <source>
        <dbReference type="SAM" id="MobiDB-lite"/>
    </source>
</evidence>
<evidence type="ECO:0000256" key="2">
    <source>
        <dbReference type="ARBA" id="ARBA00034247"/>
    </source>
</evidence>
<dbReference type="InterPro" id="IPR000160">
    <property type="entry name" value="GGDEF_dom"/>
</dbReference>
<dbReference type="GO" id="GO:0052621">
    <property type="term" value="F:diguanylate cyclase activity"/>
    <property type="evidence" value="ECO:0007669"/>
    <property type="project" value="UniProtKB-EC"/>
</dbReference>
<sequence>MLAARSPGSTDLDPGKRGCAGPRRPAAAATLDEALQRIEAEGLWAEVDAKLKTTGRLLTNSPQLEDICRLILWSENRRIATNWLWGVTLIMWLSIPFDGLVVPDALPAIVAGHAVLTTLALVPALRAWRQPGSDTAQGVTACLFVSIVMLAAVLTGRQAGGTNFERFVMVGFFGMATAVALLPLRVRWTALTVLVLNANFVMCQFINPAVDGAAGVLFTLYFCAISGALVAARAAMNSRQRRSALLWLRETRKTALLKESHDRLHVMAYTDALTGLRNRQAISEDFAGLLRDAPAGEALSVGMIDIDDFKRLNDSRGHAAGDQALRAVGSLLLDFSTAHGAICGRIGGEEFLVLMPRMATEDALARVKTLMETLHRMNVPNPGSRVADRVTLSAGLVTVIAGETEGCHPEFVMRRADVALYDAKNRGRNRVVATTLSPAPGVRELTALVEEAQRRPAAAGNRGCRA</sequence>
<dbReference type="PROSITE" id="PS50887">
    <property type="entry name" value="GGDEF"/>
    <property type="match status" value="1"/>
</dbReference>
<evidence type="ECO:0000256" key="4">
    <source>
        <dbReference type="SAM" id="Phobius"/>
    </source>
</evidence>
<accession>A0A179SDJ8</accession>
<dbReference type="NCBIfam" id="TIGR00254">
    <property type="entry name" value="GGDEF"/>
    <property type="match status" value="1"/>
</dbReference>
<keyword evidence="4" id="KW-1133">Transmembrane helix</keyword>
<organism evidence="6 7">
    <name type="scientific">Methylobacterium platani</name>
    <dbReference type="NCBI Taxonomy" id="427683"/>
    <lineage>
        <taxon>Bacteria</taxon>
        <taxon>Pseudomonadati</taxon>
        <taxon>Pseudomonadota</taxon>
        <taxon>Alphaproteobacteria</taxon>
        <taxon>Hyphomicrobiales</taxon>
        <taxon>Methylobacteriaceae</taxon>
        <taxon>Methylobacterium</taxon>
    </lineage>
</organism>
<dbReference type="SUPFAM" id="SSF55073">
    <property type="entry name" value="Nucleotide cyclase"/>
    <property type="match status" value="1"/>
</dbReference>
<dbReference type="GO" id="GO:1902201">
    <property type="term" value="P:negative regulation of bacterial-type flagellum-dependent cell motility"/>
    <property type="evidence" value="ECO:0007669"/>
    <property type="project" value="TreeGrafter"/>
</dbReference>
<dbReference type="CDD" id="cd01949">
    <property type="entry name" value="GGDEF"/>
    <property type="match status" value="1"/>
</dbReference>
<dbReference type="OrthoDB" id="9759607at2"/>
<feature type="transmembrane region" description="Helical" evidence="4">
    <location>
        <begin position="167"/>
        <end position="184"/>
    </location>
</feature>
<feature type="transmembrane region" description="Helical" evidence="4">
    <location>
        <begin position="83"/>
        <end position="102"/>
    </location>
</feature>
<dbReference type="InterPro" id="IPR043128">
    <property type="entry name" value="Rev_trsase/Diguanyl_cyclase"/>
</dbReference>
<dbReference type="Proteomes" id="UP000078316">
    <property type="component" value="Unassembled WGS sequence"/>
</dbReference>
<feature type="region of interest" description="Disordered" evidence="3">
    <location>
        <begin position="1"/>
        <end position="23"/>
    </location>
</feature>
<dbReference type="SMART" id="SM00267">
    <property type="entry name" value="GGDEF"/>
    <property type="match status" value="1"/>
</dbReference>
<proteinExistence type="predicted"/>
<dbReference type="RefSeq" id="WP_053082555.1">
    <property type="nucleotide sequence ID" value="NZ_LWHQ01000016.1"/>
</dbReference>
<dbReference type="PANTHER" id="PTHR45138:SF9">
    <property type="entry name" value="DIGUANYLATE CYCLASE DGCM-RELATED"/>
    <property type="match status" value="1"/>
</dbReference>
<dbReference type="Gene3D" id="3.30.70.270">
    <property type="match status" value="1"/>
</dbReference>
<dbReference type="GO" id="GO:0043709">
    <property type="term" value="P:cell adhesion involved in single-species biofilm formation"/>
    <property type="evidence" value="ECO:0007669"/>
    <property type="project" value="TreeGrafter"/>
</dbReference>
<keyword evidence="4" id="KW-0812">Transmembrane</keyword>
<dbReference type="Pfam" id="PF00990">
    <property type="entry name" value="GGDEF"/>
    <property type="match status" value="1"/>
</dbReference>
<comment type="catalytic activity">
    <reaction evidence="2">
        <text>2 GTP = 3',3'-c-di-GMP + 2 diphosphate</text>
        <dbReference type="Rhea" id="RHEA:24898"/>
        <dbReference type="ChEBI" id="CHEBI:33019"/>
        <dbReference type="ChEBI" id="CHEBI:37565"/>
        <dbReference type="ChEBI" id="CHEBI:58805"/>
        <dbReference type="EC" id="2.7.7.65"/>
    </reaction>
</comment>
<dbReference type="InterPro" id="IPR050469">
    <property type="entry name" value="Diguanylate_Cyclase"/>
</dbReference>
<dbReference type="EC" id="2.7.7.65" evidence="1"/>
<keyword evidence="4" id="KW-0472">Membrane</keyword>
<name>A0A179SDJ8_9HYPH</name>
<dbReference type="STRING" id="427683.A5481_09130"/>
<protein>
    <recommendedName>
        <fullName evidence="1">diguanylate cyclase</fullName>
        <ecNumber evidence="1">2.7.7.65</ecNumber>
    </recommendedName>
</protein>
<comment type="caution">
    <text evidence="6">The sequence shown here is derived from an EMBL/GenBank/DDBJ whole genome shotgun (WGS) entry which is preliminary data.</text>
</comment>
<dbReference type="PANTHER" id="PTHR45138">
    <property type="entry name" value="REGULATORY COMPONENTS OF SENSORY TRANSDUCTION SYSTEM"/>
    <property type="match status" value="1"/>
</dbReference>
<evidence type="ECO:0000256" key="1">
    <source>
        <dbReference type="ARBA" id="ARBA00012528"/>
    </source>
</evidence>
<dbReference type="AlphaFoldDB" id="A0A179SDJ8"/>
<dbReference type="InterPro" id="IPR029787">
    <property type="entry name" value="Nucleotide_cyclase"/>
</dbReference>
<dbReference type="GO" id="GO:0005886">
    <property type="term" value="C:plasma membrane"/>
    <property type="evidence" value="ECO:0007669"/>
    <property type="project" value="TreeGrafter"/>
</dbReference>
<evidence type="ECO:0000313" key="7">
    <source>
        <dbReference type="Proteomes" id="UP000078316"/>
    </source>
</evidence>
<evidence type="ECO:0000313" key="6">
    <source>
        <dbReference type="EMBL" id="OAS25514.1"/>
    </source>
</evidence>
<gene>
    <name evidence="6" type="ORF">A5481_09130</name>
</gene>
<feature type="transmembrane region" description="Helical" evidence="4">
    <location>
        <begin position="135"/>
        <end position="155"/>
    </location>
</feature>
<evidence type="ECO:0000259" key="5">
    <source>
        <dbReference type="PROSITE" id="PS50887"/>
    </source>
</evidence>
<feature type="domain" description="GGDEF" evidence="5">
    <location>
        <begin position="297"/>
        <end position="436"/>
    </location>
</feature>
<reference evidence="6 7" key="1">
    <citation type="submission" date="2016-04" db="EMBL/GenBank/DDBJ databases">
        <authorList>
            <person name="Evans L.H."/>
            <person name="Alamgir A."/>
            <person name="Owens N."/>
            <person name="Weber N.D."/>
            <person name="Virtaneva K."/>
            <person name="Barbian K."/>
            <person name="Babar A."/>
            <person name="Rosenke K."/>
        </authorList>
    </citation>
    <scope>NUCLEOTIDE SEQUENCE [LARGE SCALE GENOMIC DNA]</scope>
    <source>
        <strain evidence="6 7">PMB02</strain>
    </source>
</reference>
<feature type="transmembrane region" description="Helical" evidence="4">
    <location>
        <begin position="216"/>
        <end position="236"/>
    </location>
</feature>